<evidence type="ECO:0000256" key="2">
    <source>
        <dbReference type="ARBA" id="ARBA00004651"/>
    </source>
</evidence>
<keyword evidence="11 12" id="KW-0131">Cell cycle</keyword>
<name>A0A921MEF8_9MICO</name>
<comment type="caution">
    <text evidence="16">The sequence shown here is derived from an EMBL/GenBank/DDBJ whole genome shotgun (WGS) entry which is preliminary data.</text>
</comment>
<dbReference type="InterPro" id="IPR047929">
    <property type="entry name" value="FtsX_actino"/>
</dbReference>
<comment type="subunit">
    <text evidence="4">Forms a membrane-associated complex with FtsE.</text>
</comment>
<dbReference type="Gene3D" id="3.30.70.3040">
    <property type="match status" value="1"/>
</dbReference>
<dbReference type="InterPro" id="IPR004513">
    <property type="entry name" value="FtsX"/>
</dbReference>
<evidence type="ECO:0000256" key="10">
    <source>
        <dbReference type="ARBA" id="ARBA00023136"/>
    </source>
</evidence>
<keyword evidence="7 12" id="KW-0132">Cell division</keyword>
<evidence type="ECO:0000256" key="8">
    <source>
        <dbReference type="ARBA" id="ARBA00022692"/>
    </source>
</evidence>
<comment type="similarity">
    <text evidence="3 12">Belongs to the ABC-4 integral membrane protein family. FtsX subfamily.</text>
</comment>
<dbReference type="EMBL" id="DYUK01000199">
    <property type="protein sequence ID" value="HJG80583.1"/>
    <property type="molecule type" value="Genomic_DNA"/>
</dbReference>
<evidence type="ECO:0000256" key="5">
    <source>
        <dbReference type="ARBA" id="ARBA00021907"/>
    </source>
</evidence>
<dbReference type="InterPro" id="IPR040690">
    <property type="entry name" value="FtsX_ECD"/>
</dbReference>
<protein>
    <recommendedName>
        <fullName evidence="5 12">Cell division protein FtsX</fullName>
    </recommendedName>
</protein>
<evidence type="ECO:0000256" key="6">
    <source>
        <dbReference type="ARBA" id="ARBA00022475"/>
    </source>
</evidence>
<dbReference type="Pfam" id="PF18075">
    <property type="entry name" value="FtsX_ECD"/>
    <property type="match status" value="1"/>
</dbReference>
<sequence length="304" mass="33090">MKTSFILSEVLTGLRRNLSMIISVVLVTFVSLLFIGSAVLLQMQISGMKDYWYDRVQVAVFLCPPDSEAPTCAEGEVTQEQKDAIEAALSSPDLEDYVEEVHFEDKATAHRLFEEQFEGTSLEGTVPEDQMQESFRIQLADAEQYGIISEYFSATPGVEEVVDQNRLLDQLFRILNVATAVAVGIAAIMTLCAVLLIATTIRLSAFTRRRETGIMRLVGASNLFIQLPFILEGIIAAAVGSLLAGAVLGVGVHFGVSGWLQSRLAGVSLVNLSDVALVTPLLVLVGVVMAGVSSWLTLRRYMKV</sequence>
<feature type="transmembrane region" description="Helical" evidence="13">
    <location>
        <begin position="20"/>
        <end position="41"/>
    </location>
</feature>
<dbReference type="Proteomes" id="UP000784435">
    <property type="component" value="Unassembled WGS sequence"/>
</dbReference>
<evidence type="ECO:0000256" key="12">
    <source>
        <dbReference type="PIRNR" id="PIRNR003097"/>
    </source>
</evidence>
<feature type="transmembrane region" description="Helical" evidence="13">
    <location>
        <begin position="276"/>
        <end position="298"/>
    </location>
</feature>
<evidence type="ECO:0000313" key="17">
    <source>
        <dbReference type="Proteomes" id="UP000784435"/>
    </source>
</evidence>
<dbReference type="GO" id="GO:0005886">
    <property type="term" value="C:plasma membrane"/>
    <property type="evidence" value="ECO:0007669"/>
    <property type="project" value="UniProtKB-SubCell"/>
</dbReference>
<reference evidence="16" key="2">
    <citation type="submission" date="2021-09" db="EMBL/GenBank/DDBJ databases">
        <authorList>
            <person name="Gilroy R."/>
        </authorList>
    </citation>
    <scope>NUCLEOTIDE SEQUENCE</scope>
    <source>
        <strain evidence="16">ChiGjej5B5-7349</strain>
    </source>
</reference>
<evidence type="ECO:0000259" key="15">
    <source>
        <dbReference type="Pfam" id="PF18075"/>
    </source>
</evidence>
<evidence type="ECO:0000313" key="16">
    <source>
        <dbReference type="EMBL" id="HJG80583.1"/>
    </source>
</evidence>
<dbReference type="PANTHER" id="PTHR47755">
    <property type="entry name" value="CELL DIVISION PROTEIN FTSX"/>
    <property type="match status" value="1"/>
</dbReference>
<comment type="subcellular location">
    <subcellularLocation>
        <location evidence="2">Cell membrane</location>
        <topology evidence="2">Multi-pass membrane protein</topology>
    </subcellularLocation>
</comment>
<evidence type="ECO:0000259" key="14">
    <source>
        <dbReference type="Pfam" id="PF02687"/>
    </source>
</evidence>
<dbReference type="PANTHER" id="PTHR47755:SF1">
    <property type="entry name" value="CELL DIVISION PROTEIN FTSX"/>
    <property type="match status" value="1"/>
</dbReference>
<feature type="domain" description="FtsX extracellular" evidence="15">
    <location>
        <begin position="56"/>
        <end position="161"/>
    </location>
</feature>
<dbReference type="PIRSF" id="PIRSF003097">
    <property type="entry name" value="FtsX"/>
    <property type="match status" value="1"/>
</dbReference>
<dbReference type="NCBIfam" id="NF038346">
    <property type="entry name" value="FtsX_actino"/>
    <property type="match status" value="1"/>
</dbReference>
<dbReference type="InterPro" id="IPR003838">
    <property type="entry name" value="ABC3_permease_C"/>
</dbReference>
<evidence type="ECO:0000256" key="4">
    <source>
        <dbReference type="ARBA" id="ARBA00011160"/>
    </source>
</evidence>
<organism evidence="16 17">
    <name type="scientific">Brevibacterium senegalense</name>
    <dbReference type="NCBI Taxonomy" id="1033736"/>
    <lineage>
        <taxon>Bacteria</taxon>
        <taxon>Bacillati</taxon>
        <taxon>Actinomycetota</taxon>
        <taxon>Actinomycetes</taxon>
        <taxon>Micrococcales</taxon>
        <taxon>Brevibacteriaceae</taxon>
        <taxon>Brevibacterium</taxon>
    </lineage>
</organism>
<keyword evidence="8 13" id="KW-0812">Transmembrane</keyword>
<feature type="domain" description="ABC3 transporter permease C-terminal" evidence="14">
    <location>
        <begin position="185"/>
        <end position="303"/>
    </location>
</feature>
<evidence type="ECO:0000256" key="7">
    <source>
        <dbReference type="ARBA" id="ARBA00022618"/>
    </source>
</evidence>
<evidence type="ECO:0000256" key="1">
    <source>
        <dbReference type="ARBA" id="ARBA00003552"/>
    </source>
</evidence>
<dbReference type="Pfam" id="PF02687">
    <property type="entry name" value="FtsX"/>
    <property type="match status" value="1"/>
</dbReference>
<dbReference type="AlphaFoldDB" id="A0A921MEF8"/>
<evidence type="ECO:0000256" key="3">
    <source>
        <dbReference type="ARBA" id="ARBA00007379"/>
    </source>
</evidence>
<proteinExistence type="inferred from homology"/>
<keyword evidence="10 12" id="KW-0472">Membrane</keyword>
<feature type="transmembrane region" description="Helical" evidence="13">
    <location>
        <begin position="238"/>
        <end position="256"/>
    </location>
</feature>
<feature type="transmembrane region" description="Helical" evidence="13">
    <location>
        <begin position="174"/>
        <end position="201"/>
    </location>
</feature>
<evidence type="ECO:0000256" key="9">
    <source>
        <dbReference type="ARBA" id="ARBA00022989"/>
    </source>
</evidence>
<reference evidence="16" key="1">
    <citation type="journal article" date="2021" name="PeerJ">
        <title>Extensive microbial diversity within the chicken gut microbiome revealed by metagenomics and culture.</title>
        <authorList>
            <person name="Gilroy R."/>
            <person name="Ravi A."/>
            <person name="Getino M."/>
            <person name="Pursley I."/>
            <person name="Horton D.L."/>
            <person name="Alikhan N.F."/>
            <person name="Baker D."/>
            <person name="Gharbi K."/>
            <person name="Hall N."/>
            <person name="Watson M."/>
            <person name="Adriaenssens E.M."/>
            <person name="Foster-Nyarko E."/>
            <person name="Jarju S."/>
            <person name="Secka A."/>
            <person name="Antonio M."/>
            <person name="Oren A."/>
            <person name="Chaudhuri R.R."/>
            <person name="La Ragione R."/>
            <person name="Hildebrand F."/>
            <person name="Pallen M.J."/>
        </authorList>
    </citation>
    <scope>NUCLEOTIDE SEQUENCE</scope>
    <source>
        <strain evidence="16">ChiGjej5B5-7349</strain>
    </source>
</reference>
<dbReference type="GO" id="GO:0051301">
    <property type="term" value="P:cell division"/>
    <property type="evidence" value="ECO:0007669"/>
    <property type="project" value="UniProtKB-KW"/>
</dbReference>
<evidence type="ECO:0000256" key="11">
    <source>
        <dbReference type="ARBA" id="ARBA00023306"/>
    </source>
</evidence>
<gene>
    <name evidence="16" type="primary">ftsX</name>
    <name evidence="16" type="ORF">K8V08_09260</name>
</gene>
<evidence type="ECO:0000256" key="13">
    <source>
        <dbReference type="SAM" id="Phobius"/>
    </source>
</evidence>
<keyword evidence="9 13" id="KW-1133">Transmembrane helix</keyword>
<comment type="function">
    <text evidence="1">Part of the ABC transporter FtsEX involved in cellular division.</text>
</comment>
<accession>A0A921MEF8</accession>
<keyword evidence="6 12" id="KW-1003">Cell membrane</keyword>